<dbReference type="PROSITE" id="PS51257">
    <property type="entry name" value="PROKAR_LIPOPROTEIN"/>
    <property type="match status" value="1"/>
</dbReference>
<dbReference type="Proteomes" id="UP000016932">
    <property type="component" value="Unassembled WGS sequence"/>
</dbReference>
<sequence length="74" mass="7361">MKLFSSLLPILAISFSIFAFVAAGVACHKQGAPCSHGSKGGVYTQGTVGIIGGGGPFAKVDNGMGGCDRRKGGC</sequence>
<evidence type="ECO:0000313" key="3">
    <source>
        <dbReference type="Proteomes" id="UP000016932"/>
    </source>
</evidence>
<dbReference type="AlphaFoldDB" id="M3ANP5"/>
<gene>
    <name evidence="2" type="ORF">MYCFIDRAFT_210438</name>
</gene>
<dbReference type="VEuPathDB" id="FungiDB:MYCFIDRAFT_210438"/>
<name>M3ANP5_PSEFD</name>
<dbReference type="KEGG" id="pfj:MYCFIDRAFT_210438"/>
<protein>
    <submittedName>
        <fullName evidence="2">Uncharacterized protein</fullName>
    </submittedName>
</protein>
<feature type="chain" id="PRO_5004030804" evidence="1">
    <location>
        <begin position="24"/>
        <end position="74"/>
    </location>
</feature>
<dbReference type="GeneID" id="19337088"/>
<dbReference type="HOGENOM" id="CLU_2688857_0_0_1"/>
<keyword evidence="3" id="KW-1185">Reference proteome</keyword>
<dbReference type="EMBL" id="KB446556">
    <property type="protein sequence ID" value="EME86211.1"/>
    <property type="molecule type" value="Genomic_DNA"/>
</dbReference>
<evidence type="ECO:0000256" key="1">
    <source>
        <dbReference type="SAM" id="SignalP"/>
    </source>
</evidence>
<organism evidence="2 3">
    <name type="scientific">Pseudocercospora fijiensis (strain CIRAD86)</name>
    <name type="common">Black leaf streak disease fungus</name>
    <name type="synonym">Mycosphaerella fijiensis</name>
    <dbReference type="NCBI Taxonomy" id="383855"/>
    <lineage>
        <taxon>Eukaryota</taxon>
        <taxon>Fungi</taxon>
        <taxon>Dikarya</taxon>
        <taxon>Ascomycota</taxon>
        <taxon>Pezizomycotina</taxon>
        <taxon>Dothideomycetes</taxon>
        <taxon>Dothideomycetidae</taxon>
        <taxon>Mycosphaerellales</taxon>
        <taxon>Mycosphaerellaceae</taxon>
        <taxon>Pseudocercospora</taxon>
    </lineage>
</organism>
<proteinExistence type="predicted"/>
<feature type="signal peptide" evidence="1">
    <location>
        <begin position="1"/>
        <end position="23"/>
    </location>
</feature>
<evidence type="ECO:0000313" key="2">
    <source>
        <dbReference type="EMBL" id="EME86211.1"/>
    </source>
</evidence>
<keyword evidence="1" id="KW-0732">Signal</keyword>
<accession>M3ANP5</accession>
<dbReference type="RefSeq" id="XP_007923570.1">
    <property type="nucleotide sequence ID" value="XM_007925379.1"/>
</dbReference>
<reference evidence="2 3" key="1">
    <citation type="journal article" date="2012" name="PLoS Pathog.">
        <title>Diverse lifestyles and strategies of plant pathogenesis encoded in the genomes of eighteen Dothideomycetes fungi.</title>
        <authorList>
            <person name="Ohm R.A."/>
            <person name="Feau N."/>
            <person name="Henrissat B."/>
            <person name="Schoch C.L."/>
            <person name="Horwitz B.A."/>
            <person name="Barry K.W."/>
            <person name="Condon B.J."/>
            <person name="Copeland A.C."/>
            <person name="Dhillon B."/>
            <person name="Glaser F."/>
            <person name="Hesse C.N."/>
            <person name="Kosti I."/>
            <person name="LaButti K."/>
            <person name="Lindquist E.A."/>
            <person name="Lucas S."/>
            <person name="Salamov A.A."/>
            <person name="Bradshaw R.E."/>
            <person name="Ciuffetti L."/>
            <person name="Hamelin R.C."/>
            <person name="Kema G.H.J."/>
            <person name="Lawrence C."/>
            <person name="Scott J.A."/>
            <person name="Spatafora J.W."/>
            <person name="Turgeon B.G."/>
            <person name="de Wit P.J.G.M."/>
            <person name="Zhong S."/>
            <person name="Goodwin S.B."/>
            <person name="Grigoriev I.V."/>
        </authorList>
    </citation>
    <scope>NUCLEOTIDE SEQUENCE [LARGE SCALE GENOMIC DNA]</scope>
    <source>
        <strain evidence="2 3">CIRAD86</strain>
    </source>
</reference>